<protein>
    <recommendedName>
        <fullName evidence="10">Maltose/maltodextrin transport system permease protein MalG</fullName>
    </recommendedName>
</protein>
<evidence type="ECO:0000256" key="10">
    <source>
        <dbReference type="ARBA" id="ARBA00041109"/>
    </source>
</evidence>
<dbReference type="Proteomes" id="UP000594463">
    <property type="component" value="Chromosome"/>
</dbReference>
<dbReference type="PANTHER" id="PTHR32243:SF50">
    <property type="entry name" value="MALTOSE_MALTODEXTRIN TRANSPORT SYSTEM PERMEASE PROTEIN MALG"/>
    <property type="match status" value="1"/>
</dbReference>
<feature type="transmembrane region" description="Helical" evidence="11">
    <location>
        <begin position="188"/>
        <end position="209"/>
    </location>
</feature>
<accession>A0A7T1ALK3</accession>
<evidence type="ECO:0000256" key="6">
    <source>
        <dbReference type="ARBA" id="ARBA00022597"/>
    </source>
</evidence>
<proteinExistence type="inferred from homology"/>
<feature type="transmembrane region" description="Helical" evidence="11">
    <location>
        <begin position="140"/>
        <end position="159"/>
    </location>
</feature>
<evidence type="ECO:0000256" key="9">
    <source>
        <dbReference type="ARBA" id="ARBA00023136"/>
    </source>
</evidence>
<dbReference type="InterPro" id="IPR000515">
    <property type="entry name" value="MetI-like"/>
</dbReference>
<evidence type="ECO:0000256" key="8">
    <source>
        <dbReference type="ARBA" id="ARBA00022989"/>
    </source>
</evidence>
<name>A0A7T1ALK3_ATRLM</name>
<comment type="similarity">
    <text evidence="3">Belongs to the binding-protein-dependent transport system permease family. MalFG subfamily.</text>
</comment>
<dbReference type="InterPro" id="IPR035906">
    <property type="entry name" value="MetI-like_sf"/>
</dbReference>
<dbReference type="PROSITE" id="PS50928">
    <property type="entry name" value="ABC_TM1"/>
    <property type="match status" value="1"/>
</dbReference>
<keyword evidence="14" id="KW-1185">Reference proteome</keyword>
<dbReference type="AlphaFoldDB" id="A0A7T1ALK3"/>
<keyword evidence="4 11" id="KW-0813">Transport</keyword>
<evidence type="ECO:0000313" key="13">
    <source>
        <dbReference type="EMBL" id="QPM68143.1"/>
    </source>
</evidence>
<keyword evidence="9 11" id="KW-0472">Membrane</keyword>
<dbReference type="GO" id="GO:0055085">
    <property type="term" value="P:transmembrane transport"/>
    <property type="evidence" value="ECO:0007669"/>
    <property type="project" value="InterPro"/>
</dbReference>
<evidence type="ECO:0000256" key="5">
    <source>
        <dbReference type="ARBA" id="ARBA00022475"/>
    </source>
</evidence>
<evidence type="ECO:0000256" key="3">
    <source>
        <dbReference type="ARBA" id="ARBA00009047"/>
    </source>
</evidence>
<feature type="domain" description="ABC transmembrane type-1" evidence="12">
    <location>
        <begin position="72"/>
        <end position="263"/>
    </location>
</feature>
<evidence type="ECO:0000256" key="7">
    <source>
        <dbReference type="ARBA" id="ARBA00022692"/>
    </source>
</evidence>
<sequence length="278" mass="31292">MRKRKWLRELLIIIAISLISFYILLPIAEMVSLSFRPPEEMRLYKGLVKIPENPTLSNYKWVFTYSIFPRNIFNTILVGGIVALVGIGITVFTAYSISRFKYKALGPISIFLLVLQMFPAVLLLIPIYLIWSRLQLTDSYIALVLTYCTFVIPFCVWMLKSYFQGIPQDLEEAAMIDGCTRMQAITKIILPVLSPGIIAVALFSFVLAWQEFLYASVLIRTNEMATVVPAIYMYAGTSRTEWSIIAAESVLAIIPVAILFVYLQKHLVAGLTAGAVKG</sequence>
<dbReference type="KEGG" id="alam:RT761_01357"/>
<evidence type="ECO:0000259" key="12">
    <source>
        <dbReference type="PROSITE" id="PS50928"/>
    </source>
</evidence>
<feature type="transmembrane region" description="Helical" evidence="11">
    <location>
        <begin position="110"/>
        <end position="134"/>
    </location>
</feature>
<keyword evidence="5" id="KW-1003">Cell membrane</keyword>
<dbReference type="Pfam" id="PF00528">
    <property type="entry name" value="BPD_transp_1"/>
    <property type="match status" value="1"/>
</dbReference>
<evidence type="ECO:0000256" key="4">
    <source>
        <dbReference type="ARBA" id="ARBA00022448"/>
    </source>
</evidence>
<feature type="transmembrane region" description="Helical" evidence="11">
    <location>
        <begin position="12"/>
        <end position="35"/>
    </location>
</feature>
<feature type="transmembrane region" description="Helical" evidence="11">
    <location>
        <begin position="72"/>
        <end position="98"/>
    </location>
</feature>
<evidence type="ECO:0000256" key="11">
    <source>
        <dbReference type="RuleBase" id="RU363032"/>
    </source>
</evidence>
<dbReference type="EMBL" id="CP065383">
    <property type="protein sequence ID" value="QPM68143.1"/>
    <property type="molecule type" value="Genomic_DNA"/>
</dbReference>
<dbReference type="RefSeq" id="WP_218113302.1">
    <property type="nucleotide sequence ID" value="NZ_CP065383.1"/>
</dbReference>
<keyword evidence="8 11" id="KW-1133">Transmembrane helix</keyword>
<evidence type="ECO:0000256" key="2">
    <source>
        <dbReference type="ARBA" id="ARBA00004651"/>
    </source>
</evidence>
<evidence type="ECO:0000256" key="1">
    <source>
        <dbReference type="ARBA" id="ARBA00002264"/>
    </source>
</evidence>
<gene>
    <name evidence="13" type="primary">sugB_14</name>
    <name evidence="13" type="ORF">RT761_01357</name>
</gene>
<dbReference type="Gene3D" id="1.10.3720.10">
    <property type="entry name" value="MetI-like"/>
    <property type="match status" value="1"/>
</dbReference>
<dbReference type="GO" id="GO:0005886">
    <property type="term" value="C:plasma membrane"/>
    <property type="evidence" value="ECO:0007669"/>
    <property type="project" value="UniProtKB-SubCell"/>
</dbReference>
<organism evidence="13 14">
    <name type="scientific">Atribacter laminatus</name>
    <dbReference type="NCBI Taxonomy" id="2847778"/>
    <lineage>
        <taxon>Bacteria</taxon>
        <taxon>Pseudomonadati</taxon>
        <taxon>Atribacterota</taxon>
        <taxon>Atribacteria</taxon>
        <taxon>Atribacterales</taxon>
        <taxon>Atribacteraceae</taxon>
        <taxon>Atribacter</taxon>
    </lineage>
</organism>
<dbReference type="InterPro" id="IPR050901">
    <property type="entry name" value="BP-dep_ABC_trans_perm"/>
</dbReference>
<dbReference type="PANTHER" id="PTHR32243">
    <property type="entry name" value="MALTOSE TRANSPORT SYSTEM PERMEASE-RELATED"/>
    <property type="match status" value="1"/>
</dbReference>
<evidence type="ECO:0000313" key="14">
    <source>
        <dbReference type="Proteomes" id="UP000594463"/>
    </source>
</evidence>
<comment type="subcellular location">
    <subcellularLocation>
        <location evidence="2 11">Cell membrane</location>
        <topology evidence="2 11">Multi-pass membrane protein</topology>
    </subcellularLocation>
</comment>
<feature type="transmembrane region" description="Helical" evidence="11">
    <location>
        <begin position="242"/>
        <end position="263"/>
    </location>
</feature>
<keyword evidence="7 11" id="KW-0812">Transmembrane</keyword>
<keyword evidence="6" id="KW-0762">Sugar transport</keyword>
<dbReference type="CDD" id="cd06261">
    <property type="entry name" value="TM_PBP2"/>
    <property type="match status" value="1"/>
</dbReference>
<comment type="function">
    <text evidence="1">Part of the ABC transporter complex MalEFGK involved in maltose/maltodextrin import. Probably responsible for the translocation of the substrate across the membrane.</text>
</comment>
<reference evidence="13 14" key="1">
    <citation type="journal article" date="2021" name="Nat. Commun.">
        <title>Isolation of a member of the candidate phylum Atribacteria reveals a unique cell membrane structure.</title>
        <authorList>
            <person name="Taiki K."/>
            <person name="Nobu M.K."/>
            <person name="Kusada H."/>
            <person name="Meng X.-Y."/>
            <person name="Hosoki N."/>
            <person name="Uematsu K."/>
            <person name="Yoshioka H."/>
            <person name="Kamagata Y."/>
            <person name="Tamaki H."/>
        </authorList>
    </citation>
    <scope>NUCLEOTIDE SEQUENCE [LARGE SCALE GENOMIC DNA]</scope>
    <source>
        <strain evidence="13 14">RT761</strain>
    </source>
</reference>
<dbReference type="SUPFAM" id="SSF161098">
    <property type="entry name" value="MetI-like"/>
    <property type="match status" value="1"/>
</dbReference>